<dbReference type="OrthoDB" id="9807749at2"/>
<dbReference type="GO" id="GO:0005737">
    <property type="term" value="C:cytoplasm"/>
    <property type="evidence" value="ECO:0007669"/>
    <property type="project" value="UniProtKB-SubCell"/>
</dbReference>
<evidence type="ECO:0000256" key="9">
    <source>
        <dbReference type="HAMAP-Rule" id="MF_01014"/>
    </source>
</evidence>
<evidence type="ECO:0000256" key="5">
    <source>
        <dbReference type="ARBA" id="ARBA00022490"/>
    </source>
</evidence>
<dbReference type="HAMAP" id="MF_01014">
    <property type="entry name" value="HisA"/>
    <property type="match status" value="1"/>
</dbReference>
<name>A0A327KAB4_9BRAD</name>
<protein>
    <recommendedName>
        <fullName evidence="9 11">1-(5-phosphoribosyl)-5-[(5-phosphoribosylamino)methylideneamino] imidazole-4-carboxamide isomerase</fullName>
        <ecNumber evidence="9 11">5.3.1.16</ecNumber>
    </recommendedName>
    <alternativeName>
        <fullName evidence="9">Phosphoribosylformimino-5-aminoimidazole carboxamide ribotide isomerase</fullName>
    </alternativeName>
</protein>
<accession>A0A327KAB4</accession>
<dbReference type="InterPro" id="IPR011060">
    <property type="entry name" value="RibuloseP-bd_barrel"/>
</dbReference>
<evidence type="ECO:0000256" key="3">
    <source>
        <dbReference type="ARBA" id="ARBA00005133"/>
    </source>
</evidence>
<evidence type="ECO:0000313" key="13">
    <source>
        <dbReference type="Proteomes" id="UP000248863"/>
    </source>
</evidence>
<comment type="similarity">
    <text evidence="4 9 10">Belongs to the HisA/HisF family.</text>
</comment>
<dbReference type="InterPro" id="IPR023016">
    <property type="entry name" value="HisA/PriA"/>
</dbReference>
<sequence length="249" mass="26083">MGPVILFPAIDLKDGLAVRLEQGDMARATIFNRDPAEQARQFEEIGFQYLHIVDLDGAFAGKPVNAAAVERILELVSIPVQLGGGIRNLATVEGWLEKGITRVIIGTAAVRDPELVKTAAKAFPGRVAVGLDARGGRVAVEGWAEVSDLPALDLARRFEDAGVAAIVYTEISRDGMLTGLDLDGTIVLAEAISIPVIASGGLASIGDIEKLIEPRAKKLAGAIAGRALYDGRLDARKALALLKSAGAVS</sequence>
<dbReference type="InterPro" id="IPR006063">
    <property type="entry name" value="HisA_bact_arch"/>
</dbReference>
<dbReference type="UniPathway" id="UPA00031">
    <property type="reaction ID" value="UER00009"/>
</dbReference>
<feature type="active site" description="Proton acceptor" evidence="9">
    <location>
        <position position="11"/>
    </location>
</feature>
<dbReference type="PANTHER" id="PTHR43090:SF2">
    <property type="entry name" value="1-(5-PHOSPHORIBOSYL)-5-[(5-PHOSPHORIBOSYLAMINO)METHYLIDENEAMINO] IMIDAZOLE-4-CARBOXAMIDE ISOMERASE"/>
    <property type="match status" value="1"/>
</dbReference>
<dbReference type="Proteomes" id="UP000248863">
    <property type="component" value="Unassembled WGS sequence"/>
</dbReference>
<comment type="caution">
    <text evidence="12">The sequence shown here is derived from an EMBL/GenBank/DDBJ whole genome shotgun (WGS) entry which is preliminary data.</text>
</comment>
<dbReference type="CDD" id="cd04732">
    <property type="entry name" value="HisA"/>
    <property type="match status" value="1"/>
</dbReference>
<dbReference type="InterPro" id="IPR013785">
    <property type="entry name" value="Aldolase_TIM"/>
</dbReference>
<evidence type="ECO:0000256" key="7">
    <source>
        <dbReference type="ARBA" id="ARBA00023102"/>
    </source>
</evidence>
<dbReference type="GO" id="GO:0000162">
    <property type="term" value="P:L-tryptophan biosynthetic process"/>
    <property type="evidence" value="ECO:0007669"/>
    <property type="project" value="TreeGrafter"/>
</dbReference>
<dbReference type="GO" id="GO:0003949">
    <property type="term" value="F:1-(5-phosphoribosyl)-5-[(5-phosphoribosylamino)methylideneamino]imidazole-4-carboxamide isomerase activity"/>
    <property type="evidence" value="ECO:0007669"/>
    <property type="project" value="UniProtKB-UniRule"/>
</dbReference>
<proteinExistence type="inferred from homology"/>
<dbReference type="EMBL" id="NPEU01000266">
    <property type="protein sequence ID" value="RAI35327.1"/>
    <property type="molecule type" value="Genomic_DNA"/>
</dbReference>
<dbReference type="InterPro" id="IPR006062">
    <property type="entry name" value="His_biosynth"/>
</dbReference>
<keyword evidence="13" id="KW-1185">Reference proteome</keyword>
<comment type="pathway">
    <text evidence="3 9 11">Amino-acid biosynthesis; L-histidine biosynthesis; L-histidine from 5-phospho-alpha-D-ribose 1-diphosphate: step 4/9.</text>
</comment>
<dbReference type="GO" id="GO:0000105">
    <property type="term" value="P:L-histidine biosynthetic process"/>
    <property type="evidence" value="ECO:0007669"/>
    <property type="project" value="UniProtKB-UniRule"/>
</dbReference>
<keyword evidence="5 9" id="KW-0963">Cytoplasm</keyword>
<comment type="subcellular location">
    <subcellularLocation>
        <location evidence="2 9 11">Cytoplasm</location>
    </subcellularLocation>
</comment>
<gene>
    <name evidence="9 12" type="primary">hisA</name>
    <name evidence="12" type="ORF">CH338_19460</name>
</gene>
<comment type="catalytic activity">
    <reaction evidence="1 9 11">
        <text>1-(5-phospho-beta-D-ribosyl)-5-[(5-phospho-beta-D-ribosylamino)methylideneamino]imidazole-4-carboxamide = 5-[(5-phospho-1-deoxy-D-ribulos-1-ylimino)methylamino]-1-(5-phospho-beta-D-ribosyl)imidazole-4-carboxamide</text>
        <dbReference type="Rhea" id="RHEA:15469"/>
        <dbReference type="ChEBI" id="CHEBI:58435"/>
        <dbReference type="ChEBI" id="CHEBI:58525"/>
        <dbReference type="EC" id="5.3.1.16"/>
    </reaction>
</comment>
<evidence type="ECO:0000256" key="4">
    <source>
        <dbReference type="ARBA" id="ARBA00009667"/>
    </source>
</evidence>
<keyword evidence="6 9" id="KW-0028">Amino-acid biosynthesis</keyword>
<feature type="active site" description="Proton donor" evidence="9">
    <location>
        <position position="132"/>
    </location>
</feature>
<dbReference type="EC" id="5.3.1.16" evidence="9 11"/>
<evidence type="ECO:0000256" key="2">
    <source>
        <dbReference type="ARBA" id="ARBA00004496"/>
    </source>
</evidence>
<keyword evidence="7 9" id="KW-0368">Histidine biosynthesis</keyword>
<dbReference type="PANTHER" id="PTHR43090">
    <property type="entry name" value="1-(5-PHOSPHORIBOSYL)-5-[(5-PHOSPHORIBOSYLAMINO)METHYLIDENEAMINO] IMIDAZOLE-4-CARBOXAMIDE ISOMERASE"/>
    <property type="match status" value="1"/>
</dbReference>
<evidence type="ECO:0000256" key="8">
    <source>
        <dbReference type="ARBA" id="ARBA00023235"/>
    </source>
</evidence>
<organism evidence="12 13">
    <name type="scientific">Rhodoplanes elegans</name>
    <dbReference type="NCBI Taxonomy" id="29408"/>
    <lineage>
        <taxon>Bacteria</taxon>
        <taxon>Pseudomonadati</taxon>
        <taxon>Pseudomonadota</taxon>
        <taxon>Alphaproteobacteria</taxon>
        <taxon>Hyphomicrobiales</taxon>
        <taxon>Nitrobacteraceae</taxon>
        <taxon>Rhodoplanes</taxon>
    </lineage>
</organism>
<dbReference type="InterPro" id="IPR044524">
    <property type="entry name" value="Isoase_HisA-like"/>
</dbReference>
<dbReference type="FunFam" id="3.20.20.70:FF:000009">
    <property type="entry name" value="1-(5-phosphoribosyl)-5-[(5-phosphoribosylamino)methylideneamino] imidazole-4-carboxamide isomerase"/>
    <property type="match status" value="1"/>
</dbReference>
<evidence type="ECO:0000256" key="11">
    <source>
        <dbReference type="RuleBase" id="RU003658"/>
    </source>
</evidence>
<keyword evidence="8 9" id="KW-0413">Isomerase</keyword>
<dbReference type="Pfam" id="PF00977">
    <property type="entry name" value="His_biosynth"/>
    <property type="match status" value="1"/>
</dbReference>
<evidence type="ECO:0000256" key="6">
    <source>
        <dbReference type="ARBA" id="ARBA00022605"/>
    </source>
</evidence>
<evidence type="ECO:0000313" key="12">
    <source>
        <dbReference type="EMBL" id="RAI35327.1"/>
    </source>
</evidence>
<dbReference type="Gene3D" id="3.20.20.70">
    <property type="entry name" value="Aldolase class I"/>
    <property type="match status" value="1"/>
</dbReference>
<dbReference type="AlphaFoldDB" id="A0A327KAB4"/>
<evidence type="ECO:0000256" key="1">
    <source>
        <dbReference type="ARBA" id="ARBA00000901"/>
    </source>
</evidence>
<dbReference type="SUPFAM" id="SSF51366">
    <property type="entry name" value="Ribulose-phoshate binding barrel"/>
    <property type="match status" value="1"/>
</dbReference>
<evidence type="ECO:0000256" key="10">
    <source>
        <dbReference type="RuleBase" id="RU003657"/>
    </source>
</evidence>
<reference evidence="12 13" key="1">
    <citation type="submission" date="2017-07" db="EMBL/GenBank/DDBJ databases">
        <title>Draft Genome Sequences of Select Purple Nonsulfur Bacteria.</title>
        <authorList>
            <person name="Lasarre B."/>
            <person name="Mckinlay J.B."/>
        </authorList>
    </citation>
    <scope>NUCLEOTIDE SEQUENCE [LARGE SCALE GENOMIC DNA]</scope>
    <source>
        <strain evidence="12 13">DSM 11907</strain>
    </source>
</reference>
<dbReference type="NCBIfam" id="TIGR00007">
    <property type="entry name" value="1-(5-phosphoribosyl)-5-[(5-phosphoribosylamino)methylideneamino]imidazole-4-carboxamide isomerase"/>
    <property type="match status" value="1"/>
</dbReference>